<evidence type="ECO:0000313" key="1">
    <source>
        <dbReference type="EMBL" id="MBR9972441.1"/>
    </source>
</evidence>
<dbReference type="EMBL" id="JAGTUF010000011">
    <property type="protein sequence ID" value="MBR9972441.1"/>
    <property type="molecule type" value="Genomic_DNA"/>
</dbReference>
<comment type="caution">
    <text evidence="1">The sequence shown here is derived from an EMBL/GenBank/DDBJ whole genome shotgun (WGS) entry which is preliminary data.</text>
</comment>
<reference evidence="1 2" key="1">
    <citation type="submission" date="2021-04" db="EMBL/GenBank/DDBJ databases">
        <title>Magnetospirillum sulfuroxidans sp. nov., a facultative chemolithoautotrophic sulfur-oxidizing alphaproteobacterium isolated from freshwater sediment and proposals for Paramagetospirillum gen. nov., and Magnetospirillaceae fam. nov.</title>
        <authorList>
            <person name="Koziaeva V."/>
            <person name="Geelhoed J.S."/>
            <person name="Sorokin D.Y."/>
            <person name="Grouzdev D.S."/>
        </authorList>
    </citation>
    <scope>NUCLEOTIDE SEQUENCE [LARGE SCALE GENOMIC DNA]</scope>
    <source>
        <strain evidence="1 2">J10</strain>
    </source>
</reference>
<gene>
    <name evidence="1" type="ORF">KEC16_12015</name>
</gene>
<dbReference type="Proteomes" id="UP000680714">
    <property type="component" value="Unassembled WGS sequence"/>
</dbReference>
<keyword evidence="2" id="KW-1185">Reference proteome</keyword>
<name>A0ABS5IDE3_9PROT</name>
<evidence type="ECO:0000313" key="2">
    <source>
        <dbReference type="Proteomes" id="UP000680714"/>
    </source>
</evidence>
<dbReference type="InterPro" id="IPR036511">
    <property type="entry name" value="TGT-like_sf"/>
</dbReference>
<dbReference type="Gene3D" id="3.20.20.105">
    <property type="entry name" value="Queuine tRNA-ribosyltransferase-like"/>
    <property type="match status" value="1"/>
</dbReference>
<proteinExistence type="predicted"/>
<protein>
    <submittedName>
        <fullName evidence="1">Uncharacterized protein</fullName>
    </submittedName>
</protein>
<organism evidence="1 2">
    <name type="scientific">Magnetospirillum sulfuroxidans</name>
    <dbReference type="NCBI Taxonomy" id="611300"/>
    <lineage>
        <taxon>Bacteria</taxon>
        <taxon>Pseudomonadati</taxon>
        <taxon>Pseudomonadota</taxon>
        <taxon>Alphaproteobacteria</taxon>
        <taxon>Rhodospirillales</taxon>
        <taxon>Rhodospirillaceae</taxon>
        <taxon>Magnetospirillum</taxon>
    </lineage>
</organism>
<accession>A0ABS5IDE3</accession>
<sequence length="463" mass="51632">MAVEIDPSLDYRHWRKDHVSVFPAIHSSFINYSARPDVIAGLREAGFSSFDAINYLSEGGLFRYDAALFSGGGAELDIQKSKAINPSIWNRRPDTVLMSDSGGFQVATGILAPKQYYEMREKITSWQEAISDIAIAMDVPTGSIGNRKAICIDSFDECLTLTKDNFDWQVQNRNPKAARMLNVVQGLRAEGHEGALRWYDEIKGYCDRSKWGDNAFDGWSFGGFAAQNTATALRVIARMLQDGLLGKDGNHRWIHILGVAAEKRVASFTLIQRALRRVLDDDGFTVSCDASSAGLMVGTKQMYYADGPEGVAQRKVLNARWFQPTCGRDCDEHFDPDAKECVVCAFDRQLDFMRAMGTCCLAEHLSFEAYTNLVTLSETKIRDALKEAEEKDLEVDPNLYHLYGTLKPEGYALFTFISQEMFLRKVYGQSAKIVEAKADLVDKLAAALKSETPDSDLAKIKLP</sequence>
<dbReference type="RefSeq" id="WP_211549204.1">
    <property type="nucleotide sequence ID" value="NZ_JAGTUF010000011.1"/>
</dbReference>